<feature type="compositionally biased region" description="Basic and acidic residues" evidence="5">
    <location>
        <begin position="1743"/>
        <end position="1767"/>
    </location>
</feature>
<feature type="compositionally biased region" description="Low complexity" evidence="5">
    <location>
        <begin position="1589"/>
        <end position="1602"/>
    </location>
</feature>
<reference evidence="10" key="1">
    <citation type="submission" date="2021-12" db="EMBL/GenBank/DDBJ databases">
        <title>Prjna785345.</title>
        <authorList>
            <person name="Rujirawat T."/>
            <person name="Krajaejun T."/>
        </authorList>
    </citation>
    <scope>NUCLEOTIDE SEQUENCE</scope>
    <source>
        <strain evidence="10">Pi057C3</strain>
    </source>
</reference>
<feature type="compositionally biased region" description="Basic and acidic residues" evidence="5">
    <location>
        <begin position="1961"/>
        <end position="1979"/>
    </location>
</feature>
<dbReference type="GO" id="GO:0000445">
    <property type="term" value="C:THO complex part of transcription export complex"/>
    <property type="evidence" value="ECO:0007669"/>
    <property type="project" value="TreeGrafter"/>
</dbReference>
<feature type="compositionally biased region" description="Basic and acidic residues" evidence="5">
    <location>
        <begin position="1618"/>
        <end position="1644"/>
    </location>
</feature>
<feature type="domain" description="THO complex subunit 2 N-terminal" evidence="9">
    <location>
        <begin position="713"/>
        <end position="837"/>
    </location>
</feature>
<dbReference type="EMBL" id="JAKCXM010000040">
    <property type="protein sequence ID" value="KAJ0405785.1"/>
    <property type="molecule type" value="Genomic_DNA"/>
</dbReference>
<dbReference type="Pfam" id="PF11262">
    <property type="entry name" value="Tho2"/>
    <property type="match status" value="1"/>
</dbReference>
<dbReference type="Pfam" id="PF11732">
    <property type="entry name" value="Thoc2"/>
    <property type="match status" value="1"/>
</dbReference>
<keyword evidence="6" id="KW-0812">Transmembrane</keyword>
<feature type="region of interest" description="Disordered" evidence="5">
    <location>
        <begin position="1"/>
        <end position="25"/>
    </location>
</feature>
<feature type="compositionally biased region" description="Basic and acidic residues" evidence="5">
    <location>
        <begin position="1512"/>
        <end position="1542"/>
    </location>
</feature>
<comment type="caution">
    <text evidence="10">The sequence shown here is derived from an EMBL/GenBank/DDBJ whole genome shotgun (WGS) entry which is preliminary data.</text>
</comment>
<dbReference type="InterPro" id="IPR040007">
    <property type="entry name" value="Tho2"/>
</dbReference>
<dbReference type="PANTHER" id="PTHR21597">
    <property type="entry name" value="THO2 PROTEIN"/>
    <property type="match status" value="1"/>
</dbReference>
<proteinExistence type="inferred from homology"/>
<evidence type="ECO:0000256" key="6">
    <source>
        <dbReference type="SAM" id="Phobius"/>
    </source>
</evidence>
<evidence type="ECO:0000259" key="9">
    <source>
        <dbReference type="Pfam" id="PF16134"/>
    </source>
</evidence>
<gene>
    <name evidence="10" type="ORF">P43SY_003635</name>
</gene>
<protein>
    <recommendedName>
        <fullName evidence="3">THO complex subunit 2</fullName>
    </recommendedName>
</protein>
<feature type="compositionally biased region" description="Low complexity" evidence="5">
    <location>
        <begin position="1781"/>
        <end position="1805"/>
    </location>
</feature>
<feature type="compositionally biased region" description="Basic and acidic residues" evidence="5">
    <location>
        <begin position="1699"/>
        <end position="1715"/>
    </location>
</feature>
<comment type="similarity">
    <text evidence="2">Belongs to the THOC2 family.</text>
</comment>
<feature type="region of interest" description="Disordered" evidence="5">
    <location>
        <begin position="1471"/>
        <end position="1979"/>
    </location>
</feature>
<evidence type="ECO:0000313" key="10">
    <source>
        <dbReference type="EMBL" id="KAJ0405785.1"/>
    </source>
</evidence>
<dbReference type="InterPro" id="IPR021726">
    <property type="entry name" value="THO_THOC2_N"/>
</dbReference>
<accession>A0AAD5LLU1</accession>
<feature type="compositionally biased region" description="Basic and acidic residues" evidence="5">
    <location>
        <begin position="1550"/>
        <end position="1561"/>
    </location>
</feature>
<dbReference type="Proteomes" id="UP001209570">
    <property type="component" value="Unassembled WGS sequence"/>
</dbReference>
<keyword evidence="6" id="KW-0472">Membrane</keyword>
<keyword evidence="6" id="KW-1133">Transmembrane helix</keyword>
<feature type="compositionally biased region" description="Basic and acidic residues" evidence="5">
    <location>
        <begin position="1657"/>
        <end position="1666"/>
    </location>
</feature>
<feature type="compositionally biased region" description="Basic and acidic residues" evidence="5">
    <location>
        <begin position="1931"/>
        <end position="1954"/>
    </location>
</feature>
<evidence type="ECO:0000259" key="8">
    <source>
        <dbReference type="Pfam" id="PF11732"/>
    </source>
</evidence>
<feature type="transmembrane region" description="Helical" evidence="6">
    <location>
        <begin position="84"/>
        <end position="111"/>
    </location>
</feature>
<feature type="domain" description="THO complex subunitTHOC2 N-terminal" evidence="8">
    <location>
        <begin position="839"/>
        <end position="914"/>
    </location>
</feature>
<dbReference type="GO" id="GO:0006406">
    <property type="term" value="P:mRNA export from nucleus"/>
    <property type="evidence" value="ECO:0007669"/>
    <property type="project" value="InterPro"/>
</dbReference>
<evidence type="ECO:0000313" key="11">
    <source>
        <dbReference type="Proteomes" id="UP001209570"/>
    </source>
</evidence>
<keyword evidence="11" id="KW-1185">Reference proteome</keyword>
<dbReference type="PANTHER" id="PTHR21597:SF0">
    <property type="entry name" value="THO COMPLEX SUBUNIT 2"/>
    <property type="match status" value="1"/>
</dbReference>
<dbReference type="InterPro" id="IPR021418">
    <property type="entry name" value="THO_THOC2_C"/>
</dbReference>
<evidence type="ECO:0000256" key="2">
    <source>
        <dbReference type="ARBA" id="ARBA00007857"/>
    </source>
</evidence>
<feature type="domain" description="THO complex subunit 2 N-terminal" evidence="9">
    <location>
        <begin position="272"/>
        <end position="678"/>
    </location>
</feature>
<evidence type="ECO:0000256" key="4">
    <source>
        <dbReference type="ARBA" id="ARBA00023242"/>
    </source>
</evidence>
<feature type="compositionally biased region" description="Polar residues" evidence="5">
    <location>
        <begin position="1916"/>
        <end position="1930"/>
    </location>
</feature>
<feature type="compositionally biased region" description="Basic and acidic residues" evidence="5">
    <location>
        <begin position="1673"/>
        <end position="1691"/>
    </location>
</feature>
<feature type="compositionally biased region" description="Basic and acidic residues" evidence="5">
    <location>
        <begin position="1473"/>
        <end position="1484"/>
    </location>
</feature>
<feature type="transmembrane region" description="Helical" evidence="6">
    <location>
        <begin position="176"/>
        <end position="198"/>
    </location>
</feature>
<feature type="compositionally biased region" description="Polar residues" evidence="5">
    <location>
        <begin position="1806"/>
        <end position="1817"/>
    </location>
</feature>
<dbReference type="GO" id="GO:0003729">
    <property type="term" value="F:mRNA binding"/>
    <property type="evidence" value="ECO:0007669"/>
    <property type="project" value="TreeGrafter"/>
</dbReference>
<evidence type="ECO:0000256" key="3">
    <source>
        <dbReference type="ARBA" id="ARBA00019596"/>
    </source>
</evidence>
<feature type="domain" description="THO complex subunitTHOC2 C-terminal" evidence="7">
    <location>
        <begin position="1157"/>
        <end position="1448"/>
    </location>
</feature>
<evidence type="ECO:0000256" key="1">
    <source>
        <dbReference type="ARBA" id="ARBA00004123"/>
    </source>
</evidence>
<comment type="subcellular location">
    <subcellularLocation>
        <location evidence="1">Nucleus</location>
    </subcellularLocation>
</comment>
<feature type="transmembrane region" description="Helical" evidence="6">
    <location>
        <begin position="222"/>
        <end position="244"/>
    </location>
</feature>
<evidence type="ECO:0000259" key="7">
    <source>
        <dbReference type="Pfam" id="PF11262"/>
    </source>
</evidence>
<feature type="compositionally biased region" description="Basic and acidic residues" evidence="5">
    <location>
        <begin position="1862"/>
        <end position="1876"/>
    </location>
</feature>
<dbReference type="GO" id="GO:0006397">
    <property type="term" value="P:mRNA processing"/>
    <property type="evidence" value="ECO:0007669"/>
    <property type="project" value="InterPro"/>
</dbReference>
<keyword evidence="4" id="KW-0539">Nucleus</keyword>
<feature type="compositionally biased region" description="Acidic residues" evidence="5">
    <location>
        <begin position="1492"/>
        <end position="1503"/>
    </location>
</feature>
<sequence>MAMTTKSSDELATVPPADAAGSSDRAYGTFEVSVVDVESESDHPPKRTSLDADDPPAACGLCSDDCCVVMSAVWAPFRLRTYKIVLFHFVNFLFAASAALWTACFQAAKLFAPGSARLRRLEAASLRSLLHWDSMLFNFISPPSECVVVYSSSTSFRDENGVYGFQAQIYFGLTKLLCSAIPGIVSALVFLSSLQHFVELLAYGPSGMATPPTPVAPEDADMLVLLTVLALYAAAVLTTVVGTISRQVTIERKAPLGSGGIGVGSTMATVISESLLHQWSDQGSSTVRDKLQHALDALHDKTGKRDALYRLLYELVWIVLQAKLTRQDVLALLRDAGLHKSTDASDVLTDLIWVIGNEVEAKEKGRERHSSSEWQALSRLVKDLAEEEIVPALTLKSSLEVDLLHDAGLLPEPALMSRKLVRVNTKTYYTQVKFNLLREESEGFAKVLSLLHTGVTTEQLAASKTDLMALIGFFDLDANRVLDLVLDAYEMHPHNDGYLELLELFKRDSIPHVLGFKFQFYKRDDAAVADDGRPRATPRSLYRLAATLVEKRVIDVDALLPHLAPSKDETVQRLQAQRDAMTRAAKAFGKVNLAAKETDNAAEDADSKAKKDEAEDTEHNQVLGLVVGLFEIGARQRAFEMIEWFTSRGVDPLQYTPLVEEVCALVHAMLSKLYAPLSLQSMALVPGTCEREAYDESLALQPTEDDAWLEELTAMLITLGPHLHHDSFLFTKILRVVAAATAARAPGDSAWLARLEPLLTKCLLPALSLQPCSPSTAFQLWELLKGFPFDERYRLYQQWAVTYATRPALQLMEAHCVQETRRVMRRLTADRAKPSARTLTHVAHSNPLVVFRTMLRQIQSYDNLIQPVVESFKFVTPLGMDVLSFVLVSELAKSSRQSIKADGTNISLWLASLANFTGSFYRKYPTVELSGVLQYLMQRLLQHWQSVDLVVLSELLAKMGSCVTFEDISAAQLEALAGGPHLWHEAPTDPKLTNRRAIPRLRDALVKRDLAIPLCLLICQVRSRMEAHQEADAQATTHLKALGRMYDTCQMTLSQLLQFLDGVVDPAVYTGMLPSVSELVQAYHIPPELAMTICRPAVRYADPILCKAPRSVHAAGAKTTPASSDVAARWALSSEALAADVAQAMVGATGKDPFVGMTRDMYVTFWSMTLYDIHVPFPQYEAEIARLRNSIASTASATGAAALTSSERKKLKEKTTQLIDKLLTEQKDQVAHRKRVFERLEATKHAFFQHEEINQQTAVNELLQKCVIPRALLAPEDALFCAKFMERVHHLNPPAFSAVQYYYRVALELPAVVLCVTEREAGNFGIFLKETLVLLHRWYQSSVTYDELVQGKTGFSVDLKDPSKVMTHRQYKAMFAKCHRATAQLYAATLASGEYMPIRNSLIVLTKVIDVFPAGRGAAEYLLEVVEPLTREDREDIKIMARRYHALLTKRRTTLVDDKLLSSGLQLSKKAVPVKEKADRKGGDEESQPQAEQEEGEEGEAEPSAEANGARDGSKKAKENDKKPTKPPTKDSKHDKDSDAASRRSGPSRDSGRGDSRRDGGRGSTGPSSSRDEAERESGEVPEIKKETAANSRASSSSSSAAKLKRRDSDRAATPSSTEDRPKAQDSSDKRERERERGRGHERSTTATGKPSSGSDADSRGRRAESEMSSSKPPREKAARRSRSRSADRKASSAAASAGRERGPSPAPPKREPASSDKSTGAPSESAAGRGRTSTPDESAASEESRKRQRLESTEAALRRQLTEKKALARSSGTPKEDPQASGSSSSAKASEPPASSAATGASASQRSDNGPSSSEPSTRKIVSLVSSSSRKREREDGEVASGTPTRGGGDGAADEGASSQEPKRRREESDARGSRGADAQSNRRQGDDARRKQNQGQSGPHARQQQQQQQKQRNDNSSSDFKSSQQANNRDNHQSRNRQDQRGGQHRGGDGSHARNGNNDQRRRDSGNSHSDRRGGRR</sequence>
<name>A0AAD5LLU1_PYTIN</name>
<feature type="compositionally biased region" description="Basic and acidic residues" evidence="5">
    <location>
        <begin position="1570"/>
        <end position="1588"/>
    </location>
</feature>
<dbReference type="Pfam" id="PF16134">
    <property type="entry name" value="THOC2_N"/>
    <property type="match status" value="2"/>
</dbReference>
<dbReference type="InterPro" id="IPR032302">
    <property type="entry name" value="THOC2_N"/>
</dbReference>
<evidence type="ECO:0000256" key="5">
    <source>
        <dbReference type="SAM" id="MobiDB-lite"/>
    </source>
</evidence>
<organism evidence="10 11">
    <name type="scientific">Pythium insidiosum</name>
    <name type="common">Pythiosis disease agent</name>
    <dbReference type="NCBI Taxonomy" id="114742"/>
    <lineage>
        <taxon>Eukaryota</taxon>
        <taxon>Sar</taxon>
        <taxon>Stramenopiles</taxon>
        <taxon>Oomycota</taxon>
        <taxon>Peronosporomycetes</taxon>
        <taxon>Pythiales</taxon>
        <taxon>Pythiaceae</taxon>
        <taxon>Pythium</taxon>
    </lineage>
</organism>